<dbReference type="EMBL" id="JADXDR010000109">
    <property type="protein sequence ID" value="KAI7838998.1"/>
    <property type="molecule type" value="Genomic_DNA"/>
</dbReference>
<dbReference type="GO" id="GO:0003677">
    <property type="term" value="F:DNA binding"/>
    <property type="evidence" value="ECO:0007669"/>
    <property type="project" value="InterPro"/>
</dbReference>
<accession>A0AAD5H336</accession>
<comment type="caution">
    <text evidence="5">The sequence shown here is derived from an EMBL/GenBank/DDBJ whole genome shotgun (WGS) entry which is preliminary data.</text>
</comment>
<proteinExistence type="inferred from homology"/>
<feature type="compositionally biased region" description="Low complexity" evidence="3">
    <location>
        <begin position="311"/>
        <end position="322"/>
    </location>
</feature>
<feature type="region of interest" description="Disordered" evidence="3">
    <location>
        <begin position="391"/>
        <end position="453"/>
    </location>
</feature>
<dbReference type="InterPro" id="IPR014939">
    <property type="entry name" value="CDT1_Gemini-bd-like"/>
</dbReference>
<feature type="compositionally biased region" description="Polar residues" evidence="3">
    <location>
        <begin position="48"/>
        <end position="59"/>
    </location>
</feature>
<keyword evidence="6" id="KW-1185">Reference proteome</keyword>
<keyword evidence="2" id="KW-0131">Cell cycle</keyword>
<evidence type="ECO:0000313" key="5">
    <source>
        <dbReference type="EMBL" id="KAI7838998.1"/>
    </source>
</evidence>
<feature type="region of interest" description="Disordered" evidence="3">
    <location>
        <begin position="81"/>
        <end position="121"/>
    </location>
</feature>
<feature type="region of interest" description="Disordered" evidence="3">
    <location>
        <begin position="339"/>
        <end position="375"/>
    </location>
</feature>
<feature type="domain" description="CDT1 Geminin-binding" evidence="4">
    <location>
        <begin position="127"/>
        <end position="276"/>
    </location>
</feature>
<dbReference type="Gene3D" id="1.10.10.1420">
    <property type="entry name" value="DNA replication factor Cdt1, C-terminal WH domain"/>
    <property type="match status" value="1"/>
</dbReference>
<reference evidence="5" key="1">
    <citation type="submission" date="2020-11" db="EMBL/GenBank/DDBJ databases">
        <title>Chlorella ohadii genome sequencing and assembly.</title>
        <authorList>
            <person name="Murik O."/>
            <person name="Treves H."/>
            <person name="Kedem I."/>
            <person name="Shotland Y."/>
            <person name="Kaplan A."/>
        </authorList>
    </citation>
    <scope>NUCLEOTIDE SEQUENCE</scope>
    <source>
        <strain evidence="5">1</strain>
    </source>
</reference>
<dbReference type="Proteomes" id="UP001205105">
    <property type="component" value="Unassembled WGS sequence"/>
</dbReference>
<sequence>MVVSTRKRAAAEAVQPAARATPKRLKAGGSPAAAGGSTPQPRGLHGSPATTPAKNTGTSVPKKGSRGAAFLAAAGIAMPAAPAADAPPKLSTKKESAAKARRVAAHEDAAATKPASPRRNPLLQQALPRKLQVLVDMFAGLQTVYEVMRKRGQRTTFQNMRQAVEEASSRRFLMSHVAQLKHLLPEAIELEWVKLPVAAHASRTEAHLLITLNGVAAGEAAAAEGAAPRGGELQAARHLLHCRLAGHLLDSYRGHLGSRAAEAREAGDVAAAADLETACAAAERPPVEQWVEPYPEGAADVPQQVLPPRPEAATPSSRAASPSVLGGAAAAAAGAAQVGLPRTPGTGVKTQAATASRTGRPPVHPNTVDRRRGQQRRLSFGGADSFAVATASAAAAARPTPSEQRRTSGASTPLDKLSSELDSAARREQRQQQREQQAQQEQQVHPSQSALAASLADAGELDFGGAERLLSEQDADAELLASMPEQLRRMSTDGIISMDTLRKLDAAEQQHRRLSSKEAVAEREASGALAQLPKTLMRLQRIFGFQGPNAIKLKEVVQRIKQGAETTSEAQIEAQLRTLAEHAPEYLSLKPFGACGTPALWINRSANANAVMAKLRDAAEGGSRRSSAAGL</sequence>
<dbReference type="PANTHER" id="PTHR28637">
    <property type="entry name" value="DNA REPLICATION FACTOR CDT1"/>
    <property type="match status" value="1"/>
</dbReference>
<dbReference type="InterPro" id="IPR036390">
    <property type="entry name" value="WH_DNA-bd_sf"/>
</dbReference>
<dbReference type="PANTHER" id="PTHR28637:SF1">
    <property type="entry name" value="DNA REPLICATION FACTOR CDT1"/>
    <property type="match status" value="1"/>
</dbReference>
<evidence type="ECO:0000256" key="1">
    <source>
        <dbReference type="ARBA" id="ARBA00008356"/>
    </source>
</evidence>
<evidence type="ECO:0000313" key="6">
    <source>
        <dbReference type="Proteomes" id="UP001205105"/>
    </source>
</evidence>
<name>A0AAD5H336_9CHLO</name>
<feature type="compositionally biased region" description="Basic and acidic residues" evidence="3">
    <location>
        <begin position="417"/>
        <end position="433"/>
    </location>
</feature>
<dbReference type="GO" id="GO:0070182">
    <property type="term" value="F:DNA polymerase binding"/>
    <property type="evidence" value="ECO:0007669"/>
    <property type="project" value="TreeGrafter"/>
</dbReference>
<dbReference type="GO" id="GO:0000278">
    <property type="term" value="P:mitotic cell cycle"/>
    <property type="evidence" value="ECO:0007669"/>
    <property type="project" value="TreeGrafter"/>
</dbReference>
<dbReference type="GO" id="GO:0071163">
    <property type="term" value="P:DNA replication preinitiation complex assembly"/>
    <property type="evidence" value="ECO:0007669"/>
    <property type="project" value="InterPro"/>
</dbReference>
<feature type="compositionally biased region" description="Basic and acidic residues" evidence="3">
    <location>
        <begin position="92"/>
        <end position="110"/>
    </location>
</feature>
<evidence type="ECO:0000259" key="4">
    <source>
        <dbReference type="SMART" id="SM01075"/>
    </source>
</evidence>
<feature type="compositionally biased region" description="Polar residues" evidence="3">
    <location>
        <begin position="348"/>
        <end position="357"/>
    </location>
</feature>
<feature type="region of interest" description="Disordered" evidence="3">
    <location>
        <begin position="1"/>
        <end position="66"/>
    </location>
</feature>
<feature type="compositionally biased region" description="Low complexity" evidence="3">
    <location>
        <begin position="11"/>
        <end position="20"/>
    </location>
</feature>
<dbReference type="GO" id="GO:0000076">
    <property type="term" value="P:DNA replication checkpoint signaling"/>
    <property type="evidence" value="ECO:0007669"/>
    <property type="project" value="TreeGrafter"/>
</dbReference>
<dbReference type="InterPro" id="IPR045173">
    <property type="entry name" value="Cdt1"/>
</dbReference>
<protein>
    <recommendedName>
        <fullName evidence="4">CDT1 Geminin-binding domain-containing protein</fullName>
    </recommendedName>
</protein>
<dbReference type="InterPro" id="IPR032054">
    <property type="entry name" value="Cdt1_C"/>
</dbReference>
<feature type="compositionally biased region" description="Low complexity" evidence="3">
    <location>
        <begin position="434"/>
        <end position="453"/>
    </location>
</feature>
<dbReference type="SUPFAM" id="SSF46785">
    <property type="entry name" value="Winged helix' DNA-binding domain"/>
    <property type="match status" value="1"/>
</dbReference>
<comment type="similarity">
    <text evidence="1">Belongs to the Cdt1 family.</text>
</comment>
<feature type="region of interest" description="Disordered" evidence="3">
    <location>
        <begin position="299"/>
        <end position="322"/>
    </location>
</feature>
<dbReference type="SMART" id="SM01075">
    <property type="entry name" value="CDT1"/>
    <property type="match status" value="1"/>
</dbReference>
<dbReference type="GO" id="GO:0030174">
    <property type="term" value="P:regulation of DNA-templated DNA replication initiation"/>
    <property type="evidence" value="ECO:0007669"/>
    <property type="project" value="InterPro"/>
</dbReference>
<evidence type="ECO:0000256" key="2">
    <source>
        <dbReference type="ARBA" id="ARBA00023306"/>
    </source>
</evidence>
<feature type="compositionally biased region" description="Low complexity" evidence="3">
    <location>
        <begin position="27"/>
        <end position="37"/>
    </location>
</feature>
<organism evidence="5 6">
    <name type="scientific">Chlorella ohadii</name>
    <dbReference type="NCBI Taxonomy" id="2649997"/>
    <lineage>
        <taxon>Eukaryota</taxon>
        <taxon>Viridiplantae</taxon>
        <taxon>Chlorophyta</taxon>
        <taxon>core chlorophytes</taxon>
        <taxon>Trebouxiophyceae</taxon>
        <taxon>Chlorellales</taxon>
        <taxon>Chlorellaceae</taxon>
        <taxon>Chlorella clade</taxon>
        <taxon>Chlorella</taxon>
    </lineage>
</organism>
<dbReference type="Pfam" id="PF16679">
    <property type="entry name" value="CDT1_C"/>
    <property type="match status" value="1"/>
</dbReference>
<evidence type="ECO:0000256" key="3">
    <source>
        <dbReference type="SAM" id="MobiDB-lite"/>
    </source>
</evidence>
<dbReference type="InterPro" id="IPR038090">
    <property type="entry name" value="Cdt1_C_WH_dom_sf"/>
</dbReference>
<dbReference type="GO" id="GO:0005634">
    <property type="term" value="C:nucleus"/>
    <property type="evidence" value="ECO:0007669"/>
    <property type="project" value="TreeGrafter"/>
</dbReference>
<dbReference type="AlphaFoldDB" id="A0AAD5H336"/>
<gene>
    <name evidence="5" type="ORF">COHA_007238</name>
</gene>
<dbReference type="Pfam" id="PF08839">
    <property type="entry name" value="CDT1"/>
    <property type="match status" value="1"/>
</dbReference>